<proteinExistence type="predicted"/>
<organism evidence="1 2">
    <name type="scientific">Eretmocerus hayati</name>
    <dbReference type="NCBI Taxonomy" id="131215"/>
    <lineage>
        <taxon>Eukaryota</taxon>
        <taxon>Metazoa</taxon>
        <taxon>Ecdysozoa</taxon>
        <taxon>Arthropoda</taxon>
        <taxon>Hexapoda</taxon>
        <taxon>Insecta</taxon>
        <taxon>Pterygota</taxon>
        <taxon>Neoptera</taxon>
        <taxon>Endopterygota</taxon>
        <taxon>Hymenoptera</taxon>
        <taxon>Apocrita</taxon>
        <taxon>Proctotrupomorpha</taxon>
        <taxon>Chalcidoidea</taxon>
        <taxon>Aphelinidae</taxon>
        <taxon>Aphelininae</taxon>
        <taxon>Eretmocerus</taxon>
    </lineage>
</organism>
<reference evidence="1" key="1">
    <citation type="submission" date="2023-04" db="EMBL/GenBank/DDBJ databases">
        <title>A chromosome-level genome assembly of the parasitoid wasp Eretmocerus hayati.</title>
        <authorList>
            <person name="Zhong Y."/>
            <person name="Liu S."/>
            <person name="Liu Y."/>
        </authorList>
    </citation>
    <scope>NUCLEOTIDE SEQUENCE</scope>
    <source>
        <strain evidence="1">ZJU_SS_LIU_2023</strain>
    </source>
</reference>
<evidence type="ECO:0000313" key="1">
    <source>
        <dbReference type="EMBL" id="KAJ8680544.1"/>
    </source>
</evidence>
<dbReference type="EMBL" id="CM056742">
    <property type="protein sequence ID" value="KAJ8680544.1"/>
    <property type="molecule type" value="Genomic_DNA"/>
</dbReference>
<keyword evidence="2" id="KW-1185">Reference proteome</keyword>
<gene>
    <name evidence="1" type="ORF">QAD02_016331</name>
</gene>
<sequence length="196" mass="22475">MADANLKSCVLCDKSGARACSKCHSINYCSKACQLSDWNIHKQLCSTFATFDNSSRPSDQHTRAILFPVEDTKPQLVWVPWKWEDDDGIKWHCTDTSSFLKLDKKHPCQSRSVVHYNPILQRALDDQIIITYRDEFLYDGSKVNMSIANASCGKSSKDLHWRGPVIAYGKKGQSDIFCRDLGMEDFRHIIDFLRSY</sequence>
<comment type="caution">
    <text evidence="1">The sequence shown here is derived from an EMBL/GenBank/DDBJ whole genome shotgun (WGS) entry which is preliminary data.</text>
</comment>
<evidence type="ECO:0000313" key="2">
    <source>
        <dbReference type="Proteomes" id="UP001239111"/>
    </source>
</evidence>
<accession>A0ACC2PAA0</accession>
<dbReference type="Proteomes" id="UP001239111">
    <property type="component" value="Chromosome 2"/>
</dbReference>
<name>A0ACC2PAA0_9HYME</name>
<protein>
    <submittedName>
        <fullName evidence="1">Uncharacterized protein</fullName>
    </submittedName>
</protein>